<dbReference type="OrthoDB" id="3328426at2"/>
<feature type="region of interest" description="Disordered" evidence="1">
    <location>
        <begin position="1"/>
        <end position="63"/>
    </location>
</feature>
<dbReference type="Proteomes" id="UP000283832">
    <property type="component" value="Unassembled WGS sequence"/>
</dbReference>
<evidence type="ECO:0000256" key="1">
    <source>
        <dbReference type="SAM" id="MobiDB-lite"/>
    </source>
</evidence>
<proteinExistence type="predicted"/>
<evidence type="ECO:0000256" key="2">
    <source>
        <dbReference type="SAM" id="Phobius"/>
    </source>
</evidence>
<dbReference type="EMBL" id="QXEC01000001">
    <property type="protein sequence ID" value="RIV41561.1"/>
    <property type="molecule type" value="Genomic_DNA"/>
</dbReference>
<accession>A0A418N1T8</accession>
<organism evidence="3 4">
    <name type="scientific">Micromonospora radicis</name>
    <dbReference type="NCBI Taxonomy" id="1894971"/>
    <lineage>
        <taxon>Bacteria</taxon>
        <taxon>Bacillati</taxon>
        <taxon>Actinomycetota</taxon>
        <taxon>Actinomycetes</taxon>
        <taxon>Micromonosporales</taxon>
        <taxon>Micromonosporaceae</taxon>
        <taxon>Micromonospora</taxon>
    </lineage>
</organism>
<name>A0A418N1T8_9ACTN</name>
<keyword evidence="2" id="KW-0812">Transmembrane</keyword>
<dbReference type="RefSeq" id="WP_119572759.1">
    <property type="nucleotide sequence ID" value="NZ_QXEC01000001.1"/>
</dbReference>
<evidence type="ECO:0000313" key="4">
    <source>
        <dbReference type="Proteomes" id="UP000283832"/>
    </source>
</evidence>
<feature type="transmembrane region" description="Helical" evidence="2">
    <location>
        <begin position="129"/>
        <end position="150"/>
    </location>
</feature>
<protein>
    <submittedName>
        <fullName evidence="3">Uncharacterized protein</fullName>
    </submittedName>
</protein>
<sequence length="258" mass="26438">MTQPDDSTEALPTRHVPPAPAGGDEPTAFLGAGDPTAYLGDAEPTVPASTGERTETLAAPTATRGTATVTGVVAAGTGGERTGALAAPTAGPGGELRFGPGVPSTPPSAPAWPVPPTPRPARPSAWRRFVSVLSGLLTLVLLAAVGLWIWQRLSPLEIVQVSVAVPQPADRRCDVTVDVVATVHTNGRAGVVQYQWLRSGSAPGALLDERVGWGQRTVELTLRWTFSGVGSTTETATVNIVSPAPVQAGTEVTYSCPG</sequence>
<dbReference type="AlphaFoldDB" id="A0A418N1T8"/>
<keyword evidence="4" id="KW-1185">Reference proteome</keyword>
<keyword evidence="2" id="KW-1133">Transmembrane helix</keyword>
<reference evidence="3 4" key="1">
    <citation type="submission" date="2018-08" db="EMBL/GenBank/DDBJ databases">
        <title>Jishengella sp. nov., isolated from a root of Azadirachta indica A. Juss. var. siamensis Valenton.</title>
        <authorList>
            <person name="Kuncharoen N."/>
            <person name="Tanasupawat S."/>
            <person name="Kudo T."/>
            <person name="Ohkuma M."/>
        </authorList>
    </citation>
    <scope>NUCLEOTIDE SEQUENCE [LARGE SCALE GENOMIC DNA]</scope>
    <source>
        <strain evidence="3 4">AZ1-13</strain>
    </source>
</reference>
<keyword evidence="2" id="KW-0472">Membrane</keyword>
<evidence type="ECO:0000313" key="3">
    <source>
        <dbReference type="EMBL" id="RIV41561.1"/>
    </source>
</evidence>
<gene>
    <name evidence="3" type="ORF">D2L64_02460</name>
</gene>
<comment type="caution">
    <text evidence="3">The sequence shown here is derived from an EMBL/GenBank/DDBJ whole genome shotgun (WGS) entry which is preliminary data.</text>
</comment>